<sequence>MDKKELSQLHHIIKEIELLKVQINNINHETVTDSVKGSDPYFPYVGHTMIISGIEVKGHDKKVTRLKRKLQIRTDELMNKVAELNDYIASIEDSEIRQILTLRYIENLTWKQIADKMGTKGEGDTERKKHDRFLKVSYNS</sequence>
<organism evidence="1 2">
    <name type="scientific">Candidatus Clostridium stratigraminis</name>
    <dbReference type="NCBI Taxonomy" id="3381661"/>
    <lineage>
        <taxon>Bacteria</taxon>
        <taxon>Bacillati</taxon>
        <taxon>Bacillota</taxon>
        <taxon>Clostridia</taxon>
        <taxon>Eubacteriales</taxon>
        <taxon>Clostridiaceae</taxon>
        <taxon>Clostridium</taxon>
    </lineage>
</organism>
<dbReference type="Proteomes" id="UP001623591">
    <property type="component" value="Unassembled WGS sequence"/>
</dbReference>
<protein>
    <submittedName>
        <fullName evidence="1">DUF1492 domain-containing protein</fullName>
    </submittedName>
</protein>
<keyword evidence="2" id="KW-1185">Reference proteome</keyword>
<dbReference type="RefSeq" id="WP_406767970.1">
    <property type="nucleotide sequence ID" value="NZ_JBJHZZ010000001.1"/>
</dbReference>
<gene>
    <name evidence="1" type="ORF">ACJDUG_00790</name>
</gene>
<dbReference type="Pfam" id="PF07374">
    <property type="entry name" value="DUF1492"/>
    <property type="match status" value="1"/>
</dbReference>
<name>A0ABW8T1K4_9CLOT</name>
<comment type="caution">
    <text evidence="1">The sequence shown here is derived from an EMBL/GenBank/DDBJ whole genome shotgun (WGS) entry which is preliminary data.</text>
</comment>
<dbReference type="InterPro" id="IPR010861">
    <property type="entry name" value="DUF1492"/>
</dbReference>
<dbReference type="InterPro" id="IPR036388">
    <property type="entry name" value="WH-like_DNA-bd_sf"/>
</dbReference>
<proteinExistence type="predicted"/>
<dbReference type="Gene3D" id="1.10.10.10">
    <property type="entry name" value="Winged helix-like DNA-binding domain superfamily/Winged helix DNA-binding domain"/>
    <property type="match status" value="1"/>
</dbReference>
<reference evidence="1 2" key="1">
    <citation type="submission" date="2024-11" db="EMBL/GenBank/DDBJ databases">
        <authorList>
            <person name="Heng Y.C."/>
            <person name="Lim A.C.H."/>
            <person name="Lee J.K.Y."/>
            <person name="Kittelmann S."/>
        </authorList>
    </citation>
    <scope>NUCLEOTIDE SEQUENCE [LARGE SCALE GENOMIC DNA]</scope>
    <source>
        <strain evidence="1 2">WILCCON 0185</strain>
    </source>
</reference>
<evidence type="ECO:0000313" key="2">
    <source>
        <dbReference type="Proteomes" id="UP001623591"/>
    </source>
</evidence>
<evidence type="ECO:0000313" key="1">
    <source>
        <dbReference type="EMBL" id="MFL0245510.1"/>
    </source>
</evidence>
<accession>A0ABW8T1K4</accession>
<dbReference type="EMBL" id="JBJHZZ010000001">
    <property type="protein sequence ID" value="MFL0245510.1"/>
    <property type="molecule type" value="Genomic_DNA"/>
</dbReference>